<proteinExistence type="inferred from homology"/>
<feature type="domain" description="Large ribosomal subunit protein uL5 C-terminal" evidence="8">
    <location>
        <begin position="148"/>
        <end position="241"/>
    </location>
</feature>
<dbReference type="HAMAP" id="MF_01333_B">
    <property type="entry name" value="Ribosomal_uL5_B"/>
    <property type="match status" value="1"/>
</dbReference>
<dbReference type="PANTHER" id="PTHR11994">
    <property type="entry name" value="60S RIBOSOMAL PROTEIN L11-RELATED"/>
    <property type="match status" value="1"/>
</dbReference>
<feature type="region of interest" description="Disordered" evidence="6">
    <location>
        <begin position="258"/>
        <end position="277"/>
    </location>
</feature>
<evidence type="ECO:0000256" key="4">
    <source>
        <dbReference type="ARBA" id="ARBA00035210"/>
    </source>
</evidence>
<sequence>MAVVAGKVGTASVASSLASTSSFCSKDSLSASVSSVTLLRVPKNVHFVRCASAAAAEAPASTVEMPRLKSIYVNKVVPSLKEEFQYTNIFEVPKVEKVVVNCGIGEGSQNAKVLESAIKDLSIVTGQRPNITRAKKAIAGFKIRQGVPVGLAVTLRGEIMYSFLDRLLNLVLPRTRDFLGVSPYSFDGKGNYNLGLKEQAVFPEIRFDNIDKPRGMDIAIVTSAKTDKEGQKLLTLLGMPFRAGDVSARPTAPKKKKFNIKLAKGKAKRAAKSGKKK</sequence>
<dbReference type="GO" id="GO:0005840">
    <property type="term" value="C:ribosome"/>
    <property type="evidence" value="ECO:0007669"/>
    <property type="project" value="UniProtKB-KW"/>
</dbReference>
<name>A0A8T2SZ40_CERRI</name>
<feature type="domain" description="Large ribosomal subunit protein uL5 N-terminal" evidence="7">
    <location>
        <begin position="88"/>
        <end position="144"/>
    </location>
</feature>
<dbReference type="EMBL" id="CM035421">
    <property type="protein sequence ID" value="KAH7387043.1"/>
    <property type="molecule type" value="Genomic_DNA"/>
</dbReference>
<dbReference type="InterPro" id="IPR022803">
    <property type="entry name" value="Ribosomal_uL5_dom_sf"/>
</dbReference>
<dbReference type="OMA" id="KLKAHHF"/>
<comment type="similarity">
    <text evidence="1">Belongs to the universal ribosomal protein uL5 family.</text>
</comment>
<protein>
    <recommendedName>
        <fullName evidence="4">Large ribosomal subunit protein uL5c</fullName>
    </recommendedName>
    <alternativeName>
        <fullName evidence="5">50S ribosomal protein L5, chloroplastic</fullName>
    </alternativeName>
</protein>
<evidence type="ECO:0000259" key="8">
    <source>
        <dbReference type="Pfam" id="PF00673"/>
    </source>
</evidence>
<dbReference type="InterPro" id="IPR031309">
    <property type="entry name" value="Ribosomal_uL5_C"/>
</dbReference>
<dbReference type="GO" id="GO:0003735">
    <property type="term" value="F:structural constituent of ribosome"/>
    <property type="evidence" value="ECO:0007669"/>
    <property type="project" value="InterPro"/>
</dbReference>
<evidence type="ECO:0000313" key="9">
    <source>
        <dbReference type="EMBL" id="KAH7387043.1"/>
    </source>
</evidence>
<dbReference type="InterPro" id="IPR002132">
    <property type="entry name" value="Ribosomal_uL5"/>
</dbReference>
<reference evidence="9" key="1">
    <citation type="submission" date="2021-08" db="EMBL/GenBank/DDBJ databases">
        <title>WGS assembly of Ceratopteris richardii.</title>
        <authorList>
            <person name="Marchant D.B."/>
            <person name="Chen G."/>
            <person name="Jenkins J."/>
            <person name="Shu S."/>
            <person name="Leebens-Mack J."/>
            <person name="Grimwood J."/>
            <person name="Schmutz J."/>
            <person name="Soltis P."/>
            <person name="Soltis D."/>
            <person name="Chen Z.-H."/>
        </authorList>
    </citation>
    <scope>NUCLEOTIDE SEQUENCE</scope>
    <source>
        <strain evidence="9">Whitten #5841</strain>
        <tissue evidence="9">Leaf</tissue>
    </source>
</reference>
<dbReference type="GO" id="GO:0006412">
    <property type="term" value="P:translation"/>
    <property type="evidence" value="ECO:0007669"/>
    <property type="project" value="InterPro"/>
</dbReference>
<dbReference type="GO" id="GO:1990904">
    <property type="term" value="C:ribonucleoprotein complex"/>
    <property type="evidence" value="ECO:0007669"/>
    <property type="project" value="UniProtKB-KW"/>
</dbReference>
<evidence type="ECO:0000256" key="1">
    <source>
        <dbReference type="ARBA" id="ARBA00008553"/>
    </source>
</evidence>
<keyword evidence="3" id="KW-0687">Ribonucleoprotein</keyword>
<dbReference type="NCBIfam" id="NF000585">
    <property type="entry name" value="PRK00010.1"/>
    <property type="match status" value="1"/>
</dbReference>
<dbReference type="SUPFAM" id="SSF55282">
    <property type="entry name" value="RL5-like"/>
    <property type="match status" value="1"/>
</dbReference>
<dbReference type="Pfam" id="PF00673">
    <property type="entry name" value="Ribosomal_L5_C"/>
    <property type="match status" value="1"/>
</dbReference>
<comment type="caution">
    <text evidence="9">The sequence shown here is derived from an EMBL/GenBank/DDBJ whole genome shotgun (WGS) entry which is preliminary data.</text>
</comment>
<dbReference type="Gene3D" id="3.30.1440.10">
    <property type="match status" value="1"/>
</dbReference>
<dbReference type="OrthoDB" id="539541at2759"/>
<dbReference type="AlphaFoldDB" id="A0A8T2SZ40"/>
<evidence type="ECO:0000259" key="7">
    <source>
        <dbReference type="Pfam" id="PF00281"/>
    </source>
</evidence>
<keyword evidence="2" id="KW-0689">Ribosomal protein</keyword>
<keyword evidence="10" id="KW-1185">Reference proteome</keyword>
<dbReference type="FunFam" id="3.30.1440.10:FF:000001">
    <property type="entry name" value="50S ribosomal protein L5"/>
    <property type="match status" value="1"/>
</dbReference>
<evidence type="ECO:0000256" key="2">
    <source>
        <dbReference type="ARBA" id="ARBA00022980"/>
    </source>
</evidence>
<evidence type="ECO:0000256" key="5">
    <source>
        <dbReference type="ARBA" id="ARBA00035391"/>
    </source>
</evidence>
<dbReference type="InterPro" id="IPR031310">
    <property type="entry name" value="Ribosomal_uL5_N"/>
</dbReference>
<accession>A0A8T2SZ40</accession>
<dbReference type="InterPro" id="IPR020930">
    <property type="entry name" value="Ribosomal_uL5_bac-type"/>
</dbReference>
<dbReference type="Proteomes" id="UP000825935">
    <property type="component" value="Chromosome 16"/>
</dbReference>
<evidence type="ECO:0000256" key="6">
    <source>
        <dbReference type="SAM" id="MobiDB-lite"/>
    </source>
</evidence>
<organism evidence="9 10">
    <name type="scientific">Ceratopteris richardii</name>
    <name type="common">Triangle waterfern</name>
    <dbReference type="NCBI Taxonomy" id="49495"/>
    <lineage>
        <taxon>Eukaryota</taxon>
        <taxon>Viridiplantae</taxon>
        <taxon>Streptophyta</taxon>
        <taxon>Embryophyta</taxon>
        <taxon>Tracheophyta</taxon>
        <taxon>Polypodiopsida</taxon>
        <taxon>Polypodiidae</taxon>
        <taxon>Polypodiales</taxon>
        <taxon>Pteridineae</taxon>
        <taxon>Pteridaceae</taxon>
        <taxon>Parkerioideae</taxon>
        <taxon>Ceratopteris</taxon>
    </lineage>
</organism>
<evidence type="ECO:0000256" key="3">
    <source>
        <dbReference type="ARBA" id="ARBA00023274"/>
    </source>
</evidence>
<gene>
    <name evidence="9" type="ORF">KP509_16G001900</name>
</gene>
<dbReference type="Pfam" id="PF00281">
    <property type="entry name" value="Ribosomal_L5"/>
    <property type="match status" value="1"/>
</dbReference>
<evidence type="ECO:0000313" key="10">
    <source>
        <dbReference type="Proteomes" id="UP000825935"/>
    </source>
</evidence>